<dbReference type="RefSeq" id="WP_213374187.1">
    <property type="nucleotide sequence ID" value="NZ_BSFJ01000004.1"/>
</dbReference>
<proteinExistence type="predicted"/>
<dbReference type="EMBL" id="BSFJ01000004">
    <property type="protein sequence ID" value="GLK70654.1"/>
    <property type="molecule type" value="Genomic_DNA"/>
</dbReference>
<protein>
    <submittedName>
        <fullName evidence="1">Uncharacterized protein</fullName>
    </submittedName>
</protein>
<dbReference type="Proteomes" id="UP001143370">
    <property type="component" value="Unassembled WGS sequence"/>
</dbReference>
<accession>A0A9W6J7E1</accession>
<keyword evidence="2" id="KW-1185">Reference proteome</keyword>
<gene>
    <name evidence="1" type="ORF">GCM10017643_07690</name>
</gene>
<dbReference type="AlphaFoldDB" id="A0A9W6J7E1"/>
<sequence length="78" mass="8689">MRLYTSILRKPVRSAASCSGRGPLVQTLHREPGEIISAAADALEFQATAIEAGERLRNKLAVSLESLRTTMQRKPRRR</sequence>
<name>A0A9W6J7E1_9HYPH</name>
<reference evidence="1" key="2">
    <citation type="submission" date="2023-01" db="EMBL/GenBank/DDBJ databases">
        <authorList>
            <person name="Sun Q."/>
            <person name="Evtushenko L."/>
        </authorList>
    </citation>
    <scope>NUCLEOTIDE SEQUENCE</scope>
    <source>
        <strain evidence="1">VKM B-2484</strain>
    </source>
</reference>
<evidence type="ECO:0000313" key="1">
    <source>
        <dbReference type="EMBL" id="GLK70654.1"/>
    </source>
</evidence>
<evidence type="ECO:0000313" key="2">
    <source>
        <dbReference type="Proteomes" id="UP001143370"/>
    </source>
</evidence>
<organism evidence="1 2">
    <name type="scientific">Ancylobacter dichloromethanicus</name>
    <dbReference type="NCBI Taxonomy" id="518825"/>
    <lineage>
        <taxon>Bacteria</taxon>
        <taxon>Pseudomonadati</taxon>
        <taxon>Pseudomonadota</taxon>
        <taxon>Alphaproteobacteria</taxon>
        <taxon>Hyphomicrobiales</taxon>
        <taxon>Xanthobacteraceae</taxon>
        <taxon>Ancylobacter</taxon>
    </lineage>
</organism>
<reference evidence="1" key="1">
    <citation type="journal article" date="2014" name="Int. J. Syst. Evol. Microbiol.">
        <title>Complete genome sequence of Corynebacterium casei LMG S-19264T (=DSM 44701T), isolated from a smear-ripened cheese.</title>
        <authorList>
            <consortium name="US DOE Joint Genome Institute (JGI-PGF)"/>
            <person name="Walter F."/>
            <person name="Albersmeier A."/>
            <person name="Kalinowski J."/>
            <person name="Ruckert C."/>
        </authorList>
    </citation>
    <scope>NUCLEOTIDE SEQUENCE</scope>
    <source>
        <strain evidence="1">VKM B-2484</strain>
    </source>
</reference>
<comment type="caution">
    <text evidence="1">The sequence shown here is derived from an EMBL/GenBank/DDBJ whole genome shotgun (WGS) entry which is preliminary data.</text>
</comment>